<dbReference type="Gene3D" id="3.20.20.70">
    <property type="entry name" value="Aldolase class I"/>
    <property type="match status" value="1"/>
</dbReference>
<accession>A0A1F2WUG3</accession>
<sequence>MIEVRQGSSCEGLVEPGDLLLEIDRRPPQDILDCLQASEPVKLSLRIDRNGIEIALRVCKQSGEPLGLVFDEAVFDGTRTCRNKCFFCFVDQMPQGLRATLYIKDDDYRLSFYYGNFITLNNLSPDDIARILRLRLSPLYVSLHTTDPELRDRMMGGDGAAGLNALQSILDAGIEVHLQVVSCPGINDGDQLRRILEDVLVHYAGAASLGIVPVGITSACSNDLIRAHDKESSCRLLELVEEYQEEALRRRGDRLFFAADEFYINAGREFPAAEDYEDFPQLENGIGMARKFIDDAHEYFERAGPVGGTCSGIITGVAGEPVIRRALPAATVEKTEILTVKNGLFGARVTATSLLSGGDIISAIRLTRPSAREMLFPETLLREGRFLDDLTPEDVRRETGINLTAVEVNGAELFRTLSKPKGLD</sequence>
<feature type="domain" description="Putative radical SAM N-terminal" evidence="2">
    <location>
        <begin position="60"/>
        <end position="203"/>
    </location>
</feature>
<dbReference type="InterPro" id="IPR007549">
    <property type="entry name" value="DUF512"/>
</dbReference>
<organism evidence="3 4">
    <name type="scientific">Candidatus Solincola sediminis</name>
    <dbReference type="NCBI Taxonomy" id="1797199"/>
    <lineage>
        <taxon>Bacteria</taxon>
        <taxon>Bacillati</taxon>
        <taxon>Actinomycetota</taxon>
        <taxon>Candidatus Geothermincolia</taxon>
        <taxon>Candidatus Geothermincolales</taxon>
        <taxon>Candidatus Geothermincolaceae</taxon>
        <taxon>Candidatus Solincola</taxon>
    </lineage>
</organism>
<dbReference type="SUPFAM" id="SSF102114">
    <property type="entry name" value="Radical SAM enzymes"/>
    <property type="match status" value="1"/>
</dbReference>
<feature type="domain" description="DUF512" evidence="1">
    <location>
        <begin position="212"/>
        <end position="407"/>
    </location>
</feature>
<dbReference type="Pfam" id="PF19238">
    <property type="entry name" value="Radical_SAM_2"/>
    <property type="match status" value="1"/>
</dbReference>
<dbReference type="STRING" id="1797197.A2Y75_08490"/>
<dbReference type="AlphaFoldDB" id="A0A1F2WUG3"/>
<name>A0A1F2WUG3_9ACTN</name>
<dbReference type="Proteomes" id="UP000177876">
    <property type="component" value="Unassembled WGS sequence"/>
</dbReference>
<dbReference type="InterPro" id="IPR058240">
    <property type="entry name" value="rSAM_sf"/>
</dbReference>
<comment type="caution">
    <text evidence="3">The sequence shown here is derived from an EMBL/GenBank/DDBJ whole genome shotgun (WGS) entry which is preliminary data.</text>
</comment>
<reference evidence="3 4" key="1">
    <citation type="journal article" date="2016" name="Nat. Commun.">
        <title>Thousands of microbial genomes shed light on interconnected biogeochemical processes in an aquifer system.</title>
        <authorList>
            <person name="Anantharaman K."/>
            <person name="Brown C.T."/>
            <person name="Hug L.A."/>
            <person name="Sharon I."/>
            <person name="Castelle C.J."/>
            <person name="Probst A.J."/>
            <person name="Thomas B.C."/>
            <person name="Singh A."/>
            <person name="Wilkins M.J."/>
            <person name="Karaoz U."/>
            <person name="Brodie E.L."/>
            <person name="Williams K.H."/>
            <person name="Hubbard S.S."/>
            <person name="Banfield J.F."/>
        </authorList>
    </citation>
    <scope>NUCLEOTIDE SEQUENCE [LARGE SCALE GENOMIC DNA]</scope>
</reference>
<gene>
    <name evidence="3" type="ORF">A2Y75_08490</name>
</gene>
<evidence type="ECO:0000313" key="3">
    <source>
        <dbReference type="EMBL" id="OFW60386.1"/>
    </source>
</evidence>
<protein>
    <submittedName>
        <fullName evidence="3">Uncharacterized protein</fullName>
    </submittedName>
</protein>
<evidence type="ECO:0000313" key="4">
    <source>
        <dbReference type="Proteomes" id="UP000177876"/>
    </source>
</evidence>
<dbReference type="InterPro" id="IPR045375">
    <property type="entry name" value="Put_radical_SAM-like_N"/>
</dbReference>
<dbReference type="Pfam" id="PF04459">
    <property type="entry name" value="DUF512"/>
    <property type="match status" value="1"/>
</dbReference>
<dbReference type="InterPro" id="IPR013785">
    <property type="entry name" value="Aldolase_TIM"/>
</dbReference>
<proteinExistence type="predicted"/>
<dbReference type="EMBL" id="MELK01000004">
    <property type="protein sequence ID" value="OFW60386.1"/>
    <property type="molecule type" value="Genomic_DNA"/>
</dbReference>
<evidence type="ECO:0000259" key="2">
    <source>
        <dbReference type="Pfam" id="PF19238"/>
    </source>
</evidence>
<evidence type="ECO:0000259" key="1">
    <source>
        <dbReference type="Pfam" id="PF04459"/>
    </source>
</evidence>